<dbReference type="EMBL" id="JBHSLI010000002">
    <property type="protein sequence ID" value="MFC5292599.1"/>
    <property type="molecule type" value="Genomic_DNA"/>
</dbReference>
<accession>A0ABW0EZJ4</accession>
<gene>
    <name evidence="1" type="ORF">ACFPK2_06315</name>
</gene>
<proteinExistence type="predicted"/>
<evidence type="ECO:0000313" key="2">
    <source>
        <dbReference type="Proteomes" id="UP001595976"/>
    </source>
</evidence>
<protein>
    <submittedName>
        <fullName evidence="1">Uncharacterized protein</fullName>
    </submittedName>
</protein>
<evidence type="ECO:0000313" key="1">
    <source>
        <dbReference type="EMBL" id="MFC5292599.1"/>
    </source>
</evidence>
<name>A0ABW0EZJ4_9HYPH</name>
<dbReference type="Proteomes" id="UP001595976">
    <property type="component" value="Unassembled WGS sequence"/>
</dbReference>
<sequence>MTIHSARWWVAWNPNATTPSANGVRLVTADSGPTNIVAFIGATLTRASTTSPVVDAVDITSAMQDLLDARVRKTIGHQIVGNGTSGPKI</sequence>
<dbReference type="RefSeq" id="WP_260347907.1">
    <property type="nucleotide sequence ID" value="NZ_JAOAOS010000002.1"/>
</dbReference>
<reference evidence="2" key="1">
    <citation type="journal article" date="2019" name="Int. J. Syst. Evol. Microbiol.">
        <title>The Global Catalogue of Microorganisms (GCM) 10K type strain sequencing project: providing services to taxonomists for standard genome sequencing and annotation.</title>
        <authorList>
            <consortium name="The Broad Institute Genomics Platform"/>
            <consortium name="The Broad Institute Genome Sequencing Center for Infectious Disease"/>
            <person name="Wu L."/>
            <person name="Ma J."/>
        </authorList>
    </citation>
    <scope>NUCLEOTIDE SEQUENCE [LARGE SCALE GENOMIC DNA]</scope>
    <source>
        <strain evidence="2">CGMCC 1.15643</strain>
    </source>
</reference>
<organism evidence="1 2">
    <name type="scientific">Bosea minatitlanensis</name>
    <dbReference type="NCBI Taxonomy" id="128782"/>
    <lineage>
        <taxon>Bacteria</taxon>
        <taxon>Pseudomonadati</taxon>
        <taxon>Pseudomonadota</taxon>
        <taxon>Alphaproteobacteria</taxon>
        <taxon>Hyphomicrobiales</taxon>
        <taxon>Boseaceae</taxon>
        <taxon>Bosea</taxon>
    </lineage>
</organism>
<comment type="caution">
    <text evidence="1">The sequence shown here is derived from an EMBL/GenBank/DDBJ whole genome shotgun (WGS) entry which is preliminary data.</text>
</comment>
<keyword evidence="2" id="KW-1185">Reference proteome</keyword>